<dbReference type="PANTHER" id="PTHR33064">
    <property type="entry name" value="POL PROTEIN"/>
    <property type="match status" value="1"/>
</dbReference>
<dbReference type="Gene3D" id="3.30.70.270">
    <property type="match status" value="2"/>
</dbReference>
<keyword evidence="6" id="KW-1185">Reference proteome</keyword>
<feature type="coiled-coil region" evidence="2">
    <location>
        <begin position="272"/>
        <end position="337"/>
    </location>
</feature>
<keyword evidence="2" id="KW-0175">Coiled coil</keyword>
<protein>
    <recommendedName>
        <fullName evidence="1">RNA-directed DNA polymerase</fullName>
        <ecNumber evidence="1">2.7.7.49</ecNumber>
    </recommendedName>
</protein>
<dbReference type="EC" id="2.7.7.49" evidence="1"/>
<dbReference type="Proteomes" id="UP001458880">
    <property type="component" value="Unassembled WGS sequence"/>
</dbReference>
<keyword evidence="5" id="KW-0808">Transferase</keyword>
<gene>
    <name evidence="5" type="ORF">QE152_g5678</name>
</gene>
<accession>A0AAW1MLK0</accession>
<dbReference type="FunFam" id="3.30.70.270:FF:000003">
    <property type="entry name" value="Transposon Ty3-G Gag-Pol polyprotein"/>
    <property type="match status" value="1"/>
</dbReference>
<evidence type="ECO:0000259" key="4">
    <source>
        <dbReference type="PROSITE" id="PS50878"/>
    </source>
</evidence>
<sequence>MANDLSQGYYQVELDGSSKPITAFSTNKGQYQLKRLPMGLKISPSAFSRVMTLAMSGLNYESCFVYPDDLIGFGNNLKQHNANLVKVLERLRKVNLKLNPSKCEFLKKELLYLGHVISSEDVSPGPSKIETIKNYPVPKSCDEVKRFVAFANYYRKFIKNFADIVAPLNQLTKKHVKFEWKNDCQRAFENLKQKLVNPPILEYPNFSEDHEFHLRTDASSFAIGAVLANSNDKPIPFTSKSLNKAERKYGTIEKELLAIVWAVKCNIGTVGLVKIKQEMADLMSAVKEMMIEIREMIKEQKEYHETLKEITIENKKLKKKVEVLEEKLEKIEKDQRKSNIIIKSEDFQHNTGKEQVKQFIEEKIGVPVEIEEVQNKSKLKGSKHYIESDFTKSEEKIQKKLREIAKEEKVKGKIAVVKYQKIKINGKWMFWDTSRSVLAESKSTGYILSDVTLAPPTSPPLPSASSLPLWTQPATIPEKCVTAFVDHLSVLLSGASGDARSLIDATIRGNAAIFSSAVDCFYASLCGPRTGRRSDSRPRASRNPPHYRGRYAGRGIRASTYKQAPDLFAKNNRVLAERILSGKPLLGEETYPTTNSVEALYAAIWESPSSSDDDLLDSRPITTNTFRSITQEDIKLAMKGWKPSAPGSDGLTVQAIMRLPLVTIDTLFNCVLYRGHLPSPWNTMRTTLIPKDGDQEDASNWRPITISSALRRLFHSPRQLSRGGYLSKPYPKRIRKN</sequence>
<dbReference type="Pfam" id="PF17919">
    <property type="entry name" value="RT_RNaseH_2"/>
    <property type="match status" value="1"/>
</dbReference>
<dbReference type="Pfam" id="PF00078">
    <property type="entry name" value="RVT_1"/>
    <property type="match status" value="1"/>
</dbReference>
<dbReference type="PANTHER" id="PTHR33064:SF37">
    <property type="entry name" value="RIBONUCLEASE H"/>
    <property type="match status" value="1"/>
</dbReference>
<dbReference type="EMBL" id="JASPKY010000035">
    <property type="protein sequence ID" value="KAK9747023.1"/>
    <property type="molecule type" value="Genomic_DNA"/>
</dbReference>
<dbReference type="GO" id="GO:0003964">
    <property type="term" value="F:RNA-directed DNA polymerase activity"/>
    <property type="evidence" value="ECO:0007669"/>
    <property type="project" value="UniProtKB-KW"/>
</dbReference>
<dbReference type="InterPro" id="IPR043502">
    <property type="entry name" value="DNA/RNA_pol_sf"/>
</dbReference>
<dbReference type="CDD" id="cd01647">
    <property type="entry name" value="RT_LTR"/>
    <property type="match status" value="1"/>
</dbReference>
<evidence type="ECO:0000256" key="1">
    <source>
        <dbReference type="ARBA" id="ARBA00012493"/>
    </source>
</evidence>
<reference evidence="5 6" key="1">
    <citation type="journal article" date="2024" name="BMC Genomics">
        <title>De novo assembly and annotation of Popillia japonica's genome with initial clues to its potential as an invasive pest.</title>
        <authorList>
            <person name="Cucini C."/>
            <person name="Boschi S."/>
            <person name="Funari R."/>
            <person name="Cardaioli E."/>
            <person name="Iannotti N."/>
            <person name="Marturano G."/>
            <person name="Paoli F."/>
            <person name="Bruttini M."/>
            <person name="Carapelli A."/>
            <person name="Frati F."/>
            <person name="Nardi F."/>
        </authorList>
    </citation>
    <scope>NUCLEOTIDE SEQUENCE [LARGE SCALE GENOMIC DNA]</scope>
    <source>
        <strain evidence="5">DMR45628</strain>
    </source>
</reference>
<dbReference type="AlphaFoldDB" id="A0AAW1MLK0"/>
<comment type="caution">
    <text evidence="5">The sequence shown here is derived from an EMBL/GenBank/DDBJ whole genome shotgun (WGS) entry which is preliminary data.</text>
</comment>
<dbReference type="InterPro" id="IPR000477">
    <property type="entry name" value="RT_dom"/>
</dbReference>
<evidence type="ECO:0000256" key="3">
    <source>
        <dbReference type="SAM" id="MobiDB-lite"/>
    </source>
</evidence>
<dbReference type="Gene3D" id="3.10.10.10">
    <property type="entry name" value="HIV Type 1 Reverse Transcriptase, subunit A, domain 1"/>
    <property type="match status" value="1"/>
</dbReference>
<keyword evidence="5" id="KW-0695">RNA-directed DNA polymerase</keyword>
<feature type="region of interest" description="Disordered" evidence="3">
    <location>
        <begin position="530"/>
        <end position="554"/>
    </location>
</feature>
<evidence type="ECO:0000256" key="2">
    <source>
        <dbReference type="SAM" id="Coils"/>
    </source>
</evidence>
<name>A0AAW1MLK0_POPJA</name>
<dbReference type="SUPFAM" id="SSF56672">
    <property type="entry name" value="DNA/RNA polymerases"/>
    <property type="match status" value="1"/>
</dbReference>
<dbReference type="InterPro" id="IPR051320">
    <property type="entry name" value="Viral_Replic_Matur_Polypro"/>
</dbReference>
<organism evidence="5 6">
    <name type="scientific">Popillia japonica</name>
    <name type="common">Japanese beetle</name>
    <dbReference type="NCBI Taxonomy" id="7064"/>
    <lineage>
        <taxon>Eukaryota</taxon>
        <taxon>Metazoa</taxon>
        <taxon>Ecdysozoa</taxon>
        <taxon>Arthropoda</taxon>
        <taxon>Hexapoda</taxon>
        <taxon>Insecta</taxon>
        <taxon>Pterygota</taxon>
        <taxon>Neoptera</taxon>
        <taxon>Endopterygota</taxon>
        <taxon>Coleoptera</taxon>
        <taxon>Polyphaga</taxon>
        <taxon>Scarabaeiformia</taxon>
        <taxon>Scarabaeidae</taxon>
        <taxon>Rutelinae</taxon>
        <taxon>Popillia</taxon>
    </lineage>
</organism>
<proteinExistence type="predicted"/>
<keyword evidence="5" id="KW-0548">Nucleotidyltransferase</keyword>
<dbReference type="PROSITE" id="PS50878">
    <property type="entry name" value="RT_POL"/>
    <property type="match status" value="1"/>
</dbReference>
<dbReference type="InterPro" id="IPR043128">
    <property type="entry name" value="Rev_trsase/Diguanyl_cyclase"/>
</dbReference>
<dbReference type="FunFam" id="3.30.70.270:FF:000020">
    <property type="entry name" value="Transposon Tf2-6 polyprotein-like Protein"/>
    <property type="match status" value="1"/>
</dbReference>
<evidence type="ECO:0000313" key="6">
    <source>
        <dbReference type="Proteomes" id="UP001458880"/>
    </source>
</evidence>
<evidence type="ECO:0000313" key="5">
    <source>
        <dbReference type="EMBL" id="KAK9747023.1"/>
    </source>
</evidence>
<feature type="domain" description="Reverse transcriptase" evidence="4">
    <location>
        <begin position="1"/>
        <end position="117"/>
    </location>
</feature>
<dbReference type="InterPro" id="IPR041577">
    <property type="entry name" value="RT_RNaseH_2"/>
</dbReference>